<evidence type="ECO:0000256" key="14">
    <source>
        <dbReference type="SAM" id="Phobius"/>
    </source>
</evidence>
<evidence type="ECO:0000256" key="1">
    <source>
        <dbReference type="ARBA" id="ARBA00004141"/>
    </source>
</evidence>
<dbReference type="GO" id="GO:0005272">
    <property type="term" value="F:sodium channel activity"/>
    <property type="evidence" value="ECO:0007669"/>
    <property type="project" value="UniProtKB-KW"/>
</dbReference>
<sequence>MNKLQRRAWAEKMQSRNMRHFFDQDFYEVINRLFSLKCEKIPKCKRISIFLMVLMTKIILHESYYAMHPLCFQSAYTNLFKKELPAYLANFDFSDVGGALGLFLGASMLTIIELFYLCFHYSCCSMMDIKQSRLGVSELKVFVQNVSINSLCFFR</sequence>
<evidence type="ECO:0000256" key="9">
    <source>
        <dbReference type="ARBA" id="ARBA00023136"/>
    </source>
</evidence>
<keyword evidence="15" id="KW-1185">Reference proteome</keyword>
<comment type="similarity">
    <text evidence="2 13">Belongs to the amiloride-sensitive sodium channel (TC 1.A.6) family.</text>
</comment>
<evidence type="ECO:0000256" key="8">
    <source>
        <dbReference type="ARBA" id="ARBA00023065"/>
    </source>
</evidence>
<dbReference type="Pfam" id="PF00858">
    <property type="entry name" value="ASC"/>
    <property type="match status" value="1"/>
</dbReference>
<keyword evidence="8 13" id="KW-0406">Ion transport</keyword>
<keyword evidence="6 14" id="KW-1133">Transmembrane helix</keyword>
<evidence type="ECO:0000256" key="11">
    <source>
        <dbReference type="ARBA" id="ARBA00023201"/>
    </source>
</evidence>
<keyword evidence="4 13" id="KW-0894">Sodium channel</keyword>
<keyword evidence="9 14" id="KW-0472">Membrane</keyword>
<organism evidence="15 16">
    <name type="scientific">Parascaris equorum</name>
    <name type="common">Equine roundworm</name>
    <dbReference type="NCBI Taxonomy" id="6256"/>
    <lineage>
        <taxon>Eukaryota</taxon>
        <taxon>Metazoa</taxon>
        <taxon>Ecdysozoa</taxon>
        <taxon>Nematoda</taxon>
        <taxon>Chromadorea</taxon>
        <taxon>Rhabditida</taxon>
        <taxon>Spirurina</taxon>
        <taxon>Ascaridomorpha</taxon>
        <taxon>Ascaridoidea</taxon>
        <taxon>Ascarididae</taxon>
        <taxon>Parascaris</taxon>
    </lineage>
</organism>
<keyword evidence="10" id="KW-0325">Glycoprotein</keyword>
<evidence type="ECO:0000256" key="4">
    <source>
        <dbReference type="ARBA" id="ARBA00022461"/>
    </source>
</evidence>
<evidence type="ECO:0000313" key="16">
    <source>
        <dbReference type="WBParaSite" id="PEQ_0000359501-mRNA-1"/>
    </source>
</evidence>
<keyword evidence="11 13" id="KW-0739">Sodium transport</keyword>
<evidence type="ECO:0000256" key="5">
    <source>
        <dbReference type="ARBA" id="ARBA00022692"/>
    </source>
</evidence>
<reference evidence="16" key="1">
    <citation type="submission" date="2022-11" db="UniProtKB">
        <authorList>
            <consortium name="WormBaseParasite"/>
        </authorList>
    </citation>
    <scope>IDENTIFICATION</scope>
</reference>
<evidence type="ECO:0000313" key="15">
    <source>
        <dbReference type="Proteomes" id="UP000887564"/>
    </source>
</evidence>
<keyword evidence="7" id="KW-0915">Sodium</keyword>
<comment type="subcellular location">
    <subcellularLocation>
        <location evidence="1">Membrane</location>
        <topology evidence="1">Multi-pass membrane protein</topology>
    </subcellularLocation>
</comment>
<dbReference type="GO" id="GO:0016020">
    <property type="term" value="C:membrane"/>
    <property type="evidence" value="ECO:0007669"/>
    <property type="project" value="UniProtKB-SubCell"/>
</dbReference>
<evidence type="ECO:0000256" key="10">
    <source>
        <dbReference type="ARBA" id="ARBA00023180"/>
    </source>
</evidence>
<evidence type="ECO:0000256" key="12">
    <source>
        <dbReference type="ARBA" id="ARBA00023303"/>
    </source>
</evidence>
<keyword evidence="12 13" id="KW-0407">Ion channel</keyword>
<evidence type="ECO:0000256" key="3">
    <source>
        <dbReference type="ARBA" id="ARBA00022448"/>
    </source>
</evidence>
<evidence type="ECO:0000256" key="6">
    <source>
        <dbReference type="ARBA" id="ARBA00022989"/>
    </source>
</evidence>
<keyword evidence="5 13" id="KW-0812">Transmembrane</keyword>
<accession>A0A914RNW8</accession>
<dbReference type="InterPro" id="IPR001873">
    <property type="entry name" value="ENaC"/>
</dbReference>
<name>A0A914RNW8_PAREQ</name>
<evidence type="ECO:0000256" key="13">
    <source>
        <dbReference type="RuleBase" id="RU000679"/>
    </source>
</evidence>
<protein>
    <submittedName>
        <fullName evidence="16">Uncharacterized protein</fullName>
    </submittedName>
</protein>
<feature type="transmembrane region" description="Helical" evidence="14">
    <location>
        <begin position="96"/>
        <end position="119"/>
    </location>
</feature>
<feature type="transmembrane region" description="Helical" evidence="14">
    <location>
        <begin position="47"/>
        <end position="67"/>
    </location>
</feature>
<dbReference type="Proteomes" id="UP000887564">
    <property type="component" value="Unplaced"/>
</dbReference>
<dbReference type="Gene3D" id="1.10.287.770">
    <property type="entry name" value="YojJ-like"/>
    <property type="match status" value="1"/>
</dbReference>
<evidence type="ECO:0000256" key="2">
    <source>
        <dbReference type="ARBA" id="ARBA00007193"/>
    </source>
</evidence>
<dbReference type="AlphaFoldDB" id="A0A914RNW8"/>
<dbReference type="WBParaSite" id="PEQ_0000359501-mRNA-1">
    <property type="protein sequence ID" value="PEQ_0000359501-mRNA-1"/>
    <property type="gene ID" value="PEQ_0000359501"/>
</dbReference>
<evidence type="ECO:0000256" key="7">
    <source>
        <dbReference type="ARBA" id="ARBA00023053"/>
    </source>
</evidence>
<proteinExistence type="inferred from homology"/>
<keyword evidence="3 13" id="KW-0813">Transport</keyword>